<dbReference type="Gene3D" id="2.60.40.2300">
    <property type="entry name" value="Neutral/alkaline non-lysosomal ceramidase, C-terminal domain"/>
    <property type="match status" value="1"/>
</dbReference>
<evidence type="ECO:0000256" key="1">
    <source>
        <dbReference type="ARBA" id="ARBA00009835"/>
    </source>
</evidence>
<dbReference type="InterPro" id="IPR006823">
    <property type="entry name" value="Ceramidase_alk"/>
</dbReference>
<dbReference type="PANTHER" id="PTHR12670">
    <property type="entry name" value="CERAMIDASE"/>
    <property type="match status" value="1"/>
</dbReference>
<dbReference type="EC" id="3.5.1.23" evidence="2 5"/>
<dbReference type="InterPro" id="IPR031331">
    <property type="entry name" value="NEUT/ALK_ceramidase_C"/>
</dbReference>
<protein>
    <recommendedName>
        <fullName evidence="3 5">Neutral ceramidase</fullName>
        <ecNumber evidence="2 5">3.5.1.23</ecNumber>
    </recommendedName>
</protein>
<feature type="domain" description="Neutral/alkaline non-lysosomal ceramidase C-terminal" evidence="8">
    <location>
        <begin position="531"/>
        <end position="687"/>
    </location>
</feature>
<dbReference type="InterPro" id="IPR031329">
    <property type="entry name" value="NEUT/ALK_ceramidase_N"/>
</dbReference>
<comment type="similarity">
    <text evidence="1 5">Belongs to the neutral ceramidase family.</text>
</comment>
<dbReference type="PANTHER" id="PTHR12670:SF1">
    <property type="entry name" value="NEUTRAL CERAMIDASE"/>
    <property type="match status" value="1"/>
</dbReference>
<keyword evidence="5" id="KW-0443">Lipid metabolism</keyword>
<proteinExistence type="inferred from homology"/>
<organism evidence="9 10">
    <name type="scientific">Molorchus minor</name>
    <dbReference type="NCBI Taxonomy" id="1323400"/>
    <lineage>
        <taxon>Eukaryota</taxon>
        <taxon>Metazoa</taxon>
        <taxon>Ecdysozoa</taxon>
        <taxon>Arthropoda</taxon>
        <taxon>Hexapoda</taxon>
        <taxon>Insecta</taxon>
        <taxon>Pterygota</taxon>
        <taxon>Neoptera</taxon>
        <taxon>Endopterygota</taxon>
        <taxon>Coleoptera</taxon>
        <taxon>Polyphaga</taxon>
        <taxon>Cucujiformia</taxon>
        <taxon>Chrysomeloidea</taxon>
        <taxon>Cerambycidae</taxon>
        <taxon>Lamiinae</taxon>
        <taxon>Monochamini</taxon>
        <taxon>Molorchus</taxon>
    </lineage>
</organism>
<evidence type="ECO:0000256" key="6">
    <source>
        <dbReference type="SAM" id="SignalP"/>
    </source>
</evidence>
<evidence type="ECO:0000256" key="2">
    <source>
        <dbReference type="ARBA" id="ARBA00011891"/>
    </source>
</evidence>
<evidence type="ECO:0000313" key="9">
    <source>
        <dbReference type="EMBL" id="KAJ8978006.1"/>
    </source>
</evidence>
<evidence type="ECO:0000259" key="7">
    <source>
        <dbReference type="Pfam" id="PF04734"/>
    </source>
</evidence>
<evidence type="ECO:0000256" key="3">
    <source>
        <dbReference type="ARBA" id="ARBA00019235"/>
    </source>
</evidence>
<feature type="chain" id="PRO_5045947080" description="Neutral ceramidase" evidence="6">
    <location>
        <begin position="33"/>
        <end position="744"/>
    </location>
</feature>
<comment type="catalytic activity">
    <reaction evidence="5">
        <text>an N-acylsphing-4-enine + H2O = sphing-4-enine + a fatty acid</text>
        <dbReference type="Rhea" id="RHEA:20856"/>
        <dbReference type="ChEBI" id="CHEBI:15377"/>
        <dbReference type="ChEBI" id="CHEBI:28868"/>
        <dbReference type="ChEBI" id="CHEBI:52639"/>
        <dbReference type="ChEBI" id="CHEBI:57756"/>
        <dbReference type="EC" id="3.5.1.23"/>
    </reaction>
</comment>
<keyword evidence="4 5" id="KW-0378">Hydrolase</keyword>
<keyword evidence="5" id="KW-0746">Sphingolipid metabolism</keyword>
<sequence>MPVKKNRKMDVRWHSALFSTLALLSIFVSTEAAYKIGVGRGDCTGPSAEIVFMGYAKSGQKGCGIHLRQFSRAFIFDDGENRVAYVTVDACMMNHGVKKAVLKRLGELYNNTYTTNNLILSGTHTHGTPGGFLMDVMLDLPNFGFVEDTFDALIDGITKSITRAHESMVEARIFINSGELLEANINRSPASYLFNPEEERAKYPYDVDKDLVQLKFLRSSDDAPIGAINWFAVHPTSMNNTNCLVTSDNVGYASILLEKSVDTAALPGQTSFVGAFASTNLGDVSPNIQGPKCINTGEDCDKNTSSCGGENKYCIAFGPGDMNFSKVLNFSDSTEVTGSIKYIHQFVDMPKQTATIQLENGTKQEVKGCLPAMGYSFAAGTIDGPGEFDFTQGSTSSNPFWDLIRDFIFPPTPEDSACHSPKPILIMSGRISLPYEWQPEVVATQLFMIGNVILAAVPGEFTTMSGRRLRDVIKQEVIDNGGPEDARVIVAGLSNVYTNYIATPEEYQLQRYEGASTIFGPHTLTIYLHIYKELAAALITGSTIPDGPSPPGFPDSLLSLVTPVLFDTAGWFNDYGDVTQQPPDSVKIGDTVTVKFIAGHPRNDVMHDKTFLTVEKLEGDDWKVIATDADWETKFIWTRTVIFKGQSEVEIQWKIKDGVEPGNYSIRHFGNYKYLLGGIYPYEGRTKLLIEVLVQTVFFSEQYTLLLSFGKNPRTFSLNVSLSHSQRKQFISEAISIISEKIAN</sequence>
<accession>A0ABQ9JIG1</accession>
<dbReference type="Proteomes" id="UP001162164">
    <property type="component" value="Unassembled WGS sequence"/>
</dbReference>
<evidence type="ECO:0000259" key="8">
    <source>
        <dbReference type="Pfam" id="PF17048"/>
    </source>
</evidence>
<dbReference type="Pfam" id="PF04734">
    <property type="entry name" value="Ceramidase_alk"/>
    <property type="match status" value="1"/>
</dbReference>
<keyword evidence="10" id="KW-1185">Reference proteome</keyword>
<dbReference type="InterPro" id="IPR038445">
    <property type="entry name" value="NCDase_C_sf"/>
</dbReference>
<feature type="domain" description="Neutral/alkaline non-lysosomal ceramidase N-terminal" evidence="7">
    <location>
        <begin position="34"/>
        <end position="528"/>
    </location>
</feature>
<feature type="signal peptide" evidence="6">
    <location>
        <begin position="1"/>
        <end position="32"/>
    </location>
</feature>
<dbReference type="Pfam" id="PF17048">
    <property type="entry name" value="Ceramidse_alk_C"/>
    <property type="match status" value="1"/>
</dbReference>
<comment type="caution">
    <text evidence="9">The sequence shown here is derived from an EMBL/GenBank/DDBJ whole genome shotgun (WGS) entry which is preliminary data.</text>
</comment>
<evidence type="ECO:0000256" key="5">
    <source>
        <dbReference type="RuleBase" id="RU366019"/>
    </source>
</evidence>
<dbReference type="EMBL" id="JAPWTJ010000486">
    <property type="protein sequence ID" value="KAJ8978006.1"/>
    <property type="molecule type" value="Genomic_DNA"/>
</dbReference>
<keyword evidence="6" id="KW-0732">Signal</keyword>
<gene>
    <name evidence="9" type="ORF">NQ317_004551</name>
</gene>
<reference evidence="9" key="1">
    <citation type="journal article" date="2023" name="Insect Mol. Biol.">
        <title>Genome sequencing provides insights into the evolution of gene families encoding plant cell wall-degrading enzymes in longhorned beetles.</title>
        <authorList>
            <person name="Shin N.R."/>
            <person name="Okamura Y."/>
            <person name="Kirsch R."/>
            <person name="Pauchet Y."/>
        </authorList>
    </citation>
    <scope>NUCLEOTIDE SEQUENCE</scope>
    <source>
        <strain evidence="9">MMC_N1</strain>
    </source>
</reference>
<evidence type="ECO:0000313" key="10">
    <source>
        <dbReference type="Proteomes" id="UP001162164"/>
    </source>
</evidence>
<name>A0ABQ9JIG1_9CUCU</name>
<evidence type="ECO:0000256" key="4">
    <source>
        <dbReference type="ARBA" id="ARBA00022801"/>
    </source>
</evidence>